<dbReference type="Gene3D" id="3.40.50.150">
    <property type="entry name" value="Vaccinia Virus protein VP39"/>
    <property type="match status" value="1"/>
</dbReference>
<dbReference type="SUPFAM" id="SSF53335">
    <property type="entry name" value="S-adenosyl-L-methionine-dependent methyltransferases"/>
    <property type="match status" value="1"/>
</dbReference>
<dbReference type="InterPro" id="IPR029063">
    <property type="entry name" value="SAM-dependent_MTases_sf"/>
</dbReference>
<reference evidence="2 3" key="1">
    <citation type="submission" date="2022-02" db="EMBL/GenBank/DDBJ databases">
        <authorList>
            <person name="Min J."/>
        </authorList>
    </citation>
    <scope>NUCLEOTIDE SEQUENCE [LARGE SCALE GENOMIC DNA]</scope>
    <source>
        <strain evidence="2 3">GR10-1</strain>
    </source>
</reference>
<dbReference type="PANTHER" id="PTHR45581:SF3">
    <property type="entry name" value="METHYLTRANSFERASE DOMAIN-CONTAINING PROTEIN"/>
    <property type="match status" value="1"/>
</dbReference>
<dbReference type="Proteomes" id="UP001202248">
    <property type="component" value="Unassembled WGS sequence"/>
</dbReference>
<keyword evidence="2" id="KW-0489">Methyltransferase</keyword>
<protein>
    <submittedName>
        <fullName evidence="2">Class I SAM-dependent methyltransferase</fullName>
    </submittedName>
</protein>
<dbReference type="PANTHER" id="PTHR45581">
    <property type="entry name" value="PROTEIN CBG10435"/>
    <property type="match status" value="1"/>
</dbReference>
<feature type="domain" description="Methyltransferase" evidence="1">
    <location>
        <begin position="20"/>
        <end position="130"/>
    </location>
</feature>
<gene>
    <name evidence="2" type="ORF">MKP09_01675</name>
</gene>
<dbReference type="GO" id="GO:0008168">
    <property type="term" value="F:methyltransferase activity"/>
    <property type="evidence" value="ECO:0007669"/>
    <property type="project" value="UniProtKB-KW"/>
</dbReference>
<dbReference type="GO" id="GO:0032259">
    <property type="term" value="P:methylation"/>
    <property type="evidence" value="ECO:0007669"/>
    <property type="project" value="UniProtKB-KW"/>
</dbReference>
<proteinExistence type="predicted"/>
<evidence type="ECO:0000313" key="3">
    <source>
        <dbReference type="Proteomes" id="UP001202248"/>
    </source>
</evidence>
<keyword evidence="3" id="KW-1185">Reference proteome</keyword>
<keyword evidence="2" id="KW-0808">Transferase</keyword>
<dbReference type="RefSeq" id="WP_240826140.1">
    <property type="nucleotide sequence ID" value="NZ_JAKWBL010000001.1"/>
</dbReference>
<evidence type="ECO:0000259" key="1">
    <source>
        <dbReference type="Pfam" id="PF13847"/>
    </source>
</evidence>
<organism evidence="2 3">
    <name type="scientific">Niabella ginsengisoli</name>
    <dbReference type="NCBI Taxonomy" id="522298"/>
    <lineage>
        <taxon>Bacteria</taxon>
        <taxon>Pseudomonadati</taxon>
        <taxon>Bacteroidota</taxon>
        <taxon>Chitinophagia</taxon>
        <taxon>Chitinophagales</taxon>
        <taxon>Chitinophagaceae</taxon>
        <taxon>Niabella</taxon>
    </lineage>
</organism>
<dbReference type="CDD" id="cd02440">
    <property type="entry name" value="AdoMet_MTases"/>
    <property type="match status" value="1"/>
</dbReference>
<comment type="caution">
    <text evidence="2">The sequence shown here is derived from an EMBL/GenBank/DDBJ whole genome shotgun (WGS) entry which is preliminary data.</text>
</comment>
<dbReference type="EMBL" id="JAKWBL010000001">
    <property type="protein sequence ID" value="MCH5596719.1"/>
    <property type="molecule type" value="Genomic_DNA"/>
</dbReference>
<name>A0ABS9SEW9_9BACT</name>
<dbReference type="Pfam" id="PF13847">
    <property type="entry name" value="Methyltransf_31"/>
    <property type="match status" value="1"/>
</dbReference>
<sequence>MGQKISSRLKEVVDALSLVDGMRVLEIGCGPGVAAREIVNRYKNVFVLAIDRSEKAIEKAKRQSKNEMATGNLEFQKCAIENFQMDGTVLFDIAFAIRVGALDGRHPDLEMKSIARIRECLKKDGRLFIDGGKPLRQLQLK</sequence>
<evidence type="ECO:0000313" key="2">
    <source>
        <dbReference type="EMBL" id="MCH5596719.1"/>
    </source>
</evidence>
<accession>A0ABS9SEW9</accession>
<dbReference type="InterPro" id="IPR025714">
    <property type="entry name" value="Methyltranfer_dom"/>
</dbReference>